<feature type="transmembrane region" description="Helical" evidence="2">
    <location>
        <begin position="20"/>
        <end position="42"/>
    </location>
</feature>
<name>A0ABU6D2J7_9GAMM</name>
<protein>
    <recommendedName>
        <fullName evidence="5">SH3b domain-containing protein</fullName>
    </recommendedName>
</protein>
<proteinExistence type="predicted"/>
<evidence type="ECO:0000313" key="3">
    <source>
        <dbReference type="EMBL" id="MEB4593306.1"/>
    </source>
</evidence>
<evidence type="ECO:0000256" key="2">
    <source>
        <dbReference type="SAM" id="Phobius"/>
    </source>
</evidence>
<reference evidence="3 4" key="2">
    <citation type="submission" date="2024-01" db="EMBL/GenBank/DDBJ databases">
        <authorList>
            <person name="Xie X."/>
        </authorList>
    </citation>
    <scope>NUCLEOTIDE SEQUENCE [LARGE SCALE GENOMIC DNA]</scope>
    <source>
        <strain evidence="3">SCUT-1</strain>
    </source>
</reference>
<reference evidence="4" key="1">
    <citation type="submission" date="2023-07" db="EMBL/GenBank/DDBJ databases">
        <title>The carbon used by Thiothrix.</title>
        <authorList>
            <person name="Chen L."/>
        </authorList>
    </citation>
    <scope>NUCLEOTIDE SEQUENCE [LARGE SCALE GENOMIC DNA]</scope>
</reference>
<keyword evidence="2" id="KW-0812">Transmembrane</keyword>
<dbReference type="RefSeq" id="WP_324698127.1">
    <property type="nucleotide sequence ID" value="NZ_JAYMYJ010000152.1"/>
</dbReference>
<comment type="caution">
    <text evidence="3">The sequence shown here is derived from an EMBL/GenBank/DDBJ whole genome shotgun (WGS) entry which is preliminary data.</text>
</comment>
<organism evidence="3 4">
    <name type="scientific">Candidatus Thiothrix phosphatis</name>
    <dbReference type="NCBI Taxonomy" id="3112415"/>
    <lineage>
        <taxon>Bacteria</taxon>
        <taxon>Pseudomonadati</taxon>
        <taxon>Pseudomonadota</taxon>
        <taxon>Gammaproteobacteria</taxon>
        <taxon>Thiotrichales</taxon>
        <taxon>Thiotrichaceae</taxon>
        <taxon>Thiothrix</taxon>
    </lineage>
</organism>
<feature type="region of interest" description="Disordered" evidence="1">
    <location>
        <begin position="113"/>
        <end position="165"/>
    </location>
</feature>
<evidence type="ECO:0000313" key="4">
    <source>
        <dbReference type="Proteomes" id="UP001308005"/>
    </source>
</evidence>
<dbReference type="Proteomes" id="UP001308005">
    <property type="component" value="Unassembled WGS sequence"/>
</dbReference>
<keyword evidence="4" id="KW-1185">Reference proteome</keyword>
<sequence length="254" mass="25964">MTTQKYNRVSSRSEQMKRELIGLVIGATLLMTGMAVLFSQVISADSHASAMFADVPPDAVPASLSQPLASPPPPPSILQASASHTATAMELASLDVAADNTKVSAAVASAQMGNSTPAPQAADVAPAASAESAQVDAGAPPSDVSGAAPNETNTPPEDHQTQQKPGRTGWIYAGQFANGKWSEQGLKLGAELPASGGRYVLTWGATVRDNPPGKKSGSGALGKTIGNLAVGDEVEVVQVKKSGSKGHVWLEVKM</sequence>
<evidence type="ECO:0008006" key="5">
    <source>
        <dbReference type="Google" id="ProtNLM"/>
    </source>
</evidence>
<feature type="compositionally biased region" description="Low complexity" evidence="1">
    <location>
        <begin position="118"/>
        <end position="139"/>
    </location>
</feature>
<keyword evidence="2" id="KW-0472">Membrane</keyword>
<gene>
    <name evidence="3" type="ORF">VSS37_20175</name>
</gene>
<keyword evidence="2" id="KW-1133">Transmembrane helix</keyword>
<accession>A0ABU6D2J7</accession>
<dbReference type="EMBL" id="JAYMYJ010000152">
    <property type="protein sequence ID" value="MEB4593306.1"/>
    <property type="molecule type" value="Genomic_DNA"/>
</dbReference>
<evidence type="ECO:0000256" key="1">
    <source>
        <dbReference type="SAM" id="MobiDB-lite"/>
    </source>
</evidence>